<name>A0A6V7WM60_MELEN</name>
<evidence type="ECO:0000313" key="2">
    <source>
        <dbReference type="Proteomes" id="UP000580250"/>
    </source>
</evidence>
<protein>
    <submittedName>
        <fullName evidence="1">Uncharacterized protein</fullName>
    </submittedName>
</protein>
<dbReference type="EMBL" id="CAJEWN010000671">
    <property type="protein sequence ID" value="CAD2188082.1"/>
    <property type="molecule type" value="Genomic_DNA"/>
</dbReference>
<proteinExistence type="predicted"/>
<organism evidence="1 2">
    <name type="scientific">Meloidogyne enterolobii</name>
    <name type="common">Root-knot nematode worm</name>
    <name type="synonym">Meloidogyne mayaguensis</name>
    <dbReference type="NCBI Taxonomy" id="390850"/>
    <lineage>
        <taxon>Eukaryota</taxon>
        <taxon>Metazoa</taxon>
        <taxon>Ecdysozoa</taxon>
        <taxon>Nematoda</taxon>
        <taxon>Chromadorea</taxon>
        <taxon>Rhabditida</taxon>
        <taxon>Tylenchina</taxon>
        <taxon>Tylenchomorpha</taxon>
        <taxon>Tylenchoidea</taxon>
        <taxon>Meloidogynidae</taxon>
        <taxon>Meloidogyninae</taxon>
        <taxon>Meloidogyne</taxon>
    </lineage>
</organism>
<comment type="caution">
    <text evidence="1">The sequence shown here is derived from an EMBL/GenBank/DDBJ whole genome shotgun (WGS) entry which is preliminary data.</text>
</comment>
<reference evidence="1 2" key="1">
    <citation type="submission" date="2020-08" db="EMBL/GenBank/DDBJ databases">
        <authorList>
            <person name="Koutsovoulos G."/>
            <person name="Danchin GJ E."/>
        </authorList>
    </citation>
    <scope>NUCLEOTIDE SEQUENCE [LARGE SCALE GENOMIC DNA]</scope>
</reference>
<accession>A0A6V7WM60</accession>
<evidence type="ECO:0000313" key="1">
    <source>
        <dbReference type="EMBL" id="CAD2188082.1"/>
    </source>
</evidence>
<sequence length="101" mass="12121">MLSHNSKVHMKIIPNEGPKDFNISKAYRYNWFEKLENGLNNYHLAEVMKDKKIYVGCNRCKKYFWFEQKDNFNGHNNTHNKLDKRMAEISKDVKSKQLLIL</sequence>
<dbReference type="AlphaFoldDB" id="A0A6V7WM60"/>
<gene>
    <name evidence="1" type="ORF">MENT_LOCUS40708</name>
</gene>
<dbReference type="OrthoDB" id="5907793at2759"/>
<dbReference type="Proteomes" id="UP000580250">
    <property type="component" value="Unassembled WGS sequence"/>
</dbReference>